<keyword evidence="3" id="KW-1133">Transmembrane helix</keyword>
<dbReference type="InterPro" id="IPR036737">
    <property type="entry name" value="OmpA-like_sf"/>
</dbReference>
<dbReference type="Proteomes" id="UP000236003">
    <property type="component" value="Unassembled WGS sequence"/>
</dbReference>
<accession>A0A2N8REW1</accession>
<dbReference type="PANTHER" id="PTHR30329">
    <property type="entry name" value="STATOR ELEMENT OF FLAGELLAR MOTOR COMPLEX"/>
    <property type="match status" value="1"/>
</dbReference>
<evidence type="ECO:0000313" key="6">
    <source>
        <dbReference type="Proteomes" id="UP000236003"/>
    </source>
</evidence>
<dbReference type="InterPro" id="IPR050330">
    <property type="entry name" value="Bact_OuterMem_StrucFunc"/>
</dbReference>
<keyword evidence="3" id="KW-0812">Transmembrane</keyword>
<evidence type="ECO:0000256" key="2">
    <source>
        <dbReference type="SAM" id="Coils"/>
    </source>
</evidence>
<dbReference type="Gene3D" id="3.30.1330.60">
    <property type="entry name" value="OmpA-like domain"/>
    <property type="match status" value="1"/>
</dbReference>
<dbReference type="PROSITE" id="PS51123">
    <property type="entry name" value="OMPA_2"/>
    <property type="match status" value="1"/>
</dbReference>
<feature type="domain" description="OmpA-like" evidence="4">
    <location>
        <begin position="94"/>
        <end position="236"/>
    </location>
</feature>
<evidence type="ECO:0000259" key="4">
    <source>
        <dbReference type="PROSITE" id="PS51123"/>
    </source>
</evidence>
<evidence type="ECO:0000256" key="1">
    <source>
        <dbReference type="PROSITE-ProRule" id="PRU00473"/>
    </source>
</evidence>
<dbReference type="AlphaFoldDB" id="A0A2N8REW1"/>
<organism evidence="5 6">
    <name type="scientific">Stutzerimonas stutzeri</name>
    <name type="common">Pseudomonas stutzeri</name>
    <dbReference type="NCBI Taxonomy" id="316"/>
    <lineage>
        <taxon>Bacteria</taxon>
        <taxon>Pseudomonadati</taxon>
        <taxon>Pseudomonadota</taxon>
        <taxon>Gammaproteobacteria</taxon>
        <taxon>Pseudomonadales</taxon>
        <taxon>Pseudomonadaceae</taxon>
        <taxon>Stutzerimonas</taxon>
    </lineage>
</organism>
<reference evidence="5 6" key="1">
    <citation type="submission" date="2018-01" db="EMBL/GenBank/DDBJ databases">
        <title>Denitrification phenotypes of diverse strains of Pseudomonas stutzeri.</title>
        <authorList>
            <person name="Milligan D.A."/>
            <person name="Bergaust L."/>
            <person name="Bakken L.R."/>
            <person name="Frostegard A."/>
        </authorList>
    </citation>
    <scope>NUCLEOTIDE SEQUENCE [LARGE SCALE GENOMIC DNA]</scope>
    <source>
        <strain evidence="5 6">CCUG 44592</strain>
    </source>
</reference>
<dbReference type="RefSeq" id="WP_102820446.1">
    <property type="nucleotide sequence ID" value="NZ_JAMOHR010000007.1"/>
</dbReference>
<keyword evidence="1 3" id="KW-0472">Membrane</keyword>
<proteinExistence type="predicted"/>
<name>A0A2N8REW1_STUST</name>
<protein>
    <submittedName>
        <fullName evidence="5">Chemotaxis protein MotB</fullName>
    </submittedName>
</protein>
<sequence length="254" mass="29433">MRFRKSHDVAVDEENPYWMSFSDIMSALLVIFILASVILMLQLMDIQQKLEERQVQFEQEIEELKKAEQVRRTILDEAVEALRRRGIKVEVSENHTVLSIPNDLLGFDTGAYEIHSAYQARALEIGKVINEVISRDDRVEFLDTIFIEGHTDNRPLQGFMGKGNWGLSTFRAISLWQFWGDALAREEQLSRLNNKDGKPLFSVSGYGETRPAVADQVTEEDFKRNRRIDIRFTIRRPDSAQYEQVKERLGEAKP</sequence>
<evidence type="ECO:0000313" key="5">
    <source>
        <dbReference type="EMBL" id="PNF59616.1"/>
    </source>
</evidence>
<comment type="caution">
    <text evidence="5">The sequence shown here is derived from an EMBL/GenBank/DDBJ whole genome shotgun (WGS) entry which is preliminary data.</text>
</comment>
<feature type="transmembrane region" description="Helical" evidence="3">
    <location>
        <begin position="24"/>
        <end position="44"/>
    </location>
</feature>
<dbReference type="EMBL" id="POUM01000007">
    <property type="protein sequence ID" value="PNF59616.1"/>
    <property type="molecule type" value="Genomic_DNA"/>
</dbReference>
<keyword evidence="2" id="KW-0175">Coiled coil</keyword>
<dbReference type="SUPFAM" id="SSF103088">
    <property type="entry name" value="OmpA-like"/>
    <property type="match status" value="1"/>
</dbReference>
<dbReference type="GO" id="GO:0016020">
    <property type="term" value="C:membrane"/>
    <property type="evidence" value="ECO:0007669"/>
    <property type="project" value="UniProtKB-UniRule"/>
</dbReference>
<dbReference type="PANTHER" id="PTHR30329:SF20">
    <property type="entry name" value="EXPORTED PROTEIN"/>
    <property type="match status" value="1"/>
</dbReference>
<dbReference type="InterPro" id="IPR006665">
    <property type="entry name" value="OmpA-like"/>
</dbReference>
<gene>
    <name evidence="5" type="ORF">CXK99_09325</name>
</gene>
<feature type="coiled-coil region" evidence="2">
    <location>
        <begin position="43"/>
        <end position="77"/>
    </location>
</feature>
<evidence type="ECO:0000256" key="3">
    <source>
        <dbReference type="SAM" id="Phobius"/>
    </source>
</evidence>